<name>A0A7W6FQT4_9SPHN</name>
<feature type="compositionally biased region" description="Basic and acidic residues" evidence="1">
    <location>
        <begin position="79"/>
        <end position="93"/>
    </location>
</feature>
<dbReference type="AlphaFoldDB" id="A0A7W6FQT4"/>
<evidence type="ECO:0000256" key="1">
    <source>
        <dbReference type="SAM" id="MobiDB-lite"/>
    </source>
</evidence>
<gene>
    <name evidence="2" type="ORF">GGR43_002961</name>
</gene>
<feature type="region of interest" description="Disordered" evidence="1">
    <location>
        <begin position="67"/>
        <end position="93"/>
    </location>
</feature>
<proteinExistence type="predicted"/>
<organism evidence="2 3">
    <name type="scientific">Sphingobium jiangsuense</name>
    <dbReference type="NCBI Taxonomy" id="870476"/>
    <lineage>
        <taxon>Bacteria</taxon>
        <taxon>Pseudomonadati</taxon>
        <taxon>Pseudomonadota</taxon>
        <taxon>Alphaproteobacteria</taxon>
        <taxon>Sphingomonadales</taxon>
        <taxon>Sphingomonadaceae</taxon>
        <taxon>Sphingobium</taxon>
    </lineage>
</organism>
<evidence type="ECO:0000313" key="2">
    <source>
        <dbReference type="EMBL" id="MBB3927238.1"/>
    </source>
</evidence>
<evidence type="ECO:0000313" key="3">
    <source>
        <dbReference type="Proteomes" id="UP000571950"/>
    </source>
</evidence>
<dbReference type="RefSeq" id="WP_188072737.1">
    <property type="nucleotide sequence ID" value="NZ_BSPS01000013.1"/>
</dbReference>
<reference evidence="2 3" key="1">
    <citation type="submission" date="2020-08" db="EMBL/GenBank/DDBJ databases">
        <title>Genomic Encyclopedia of Type Strains, Phase IV (KMG-IV): sequencing the most valuable type-strain genomes for metagenomic binning, comparative biology and taxonomic classification.</title>
        <authorList>
            <person name="Goeker M."/>
        </authorList>
    </citation>
    <scope>NUCLEOTIDE SEQUENCE [LARGE SCALE GENOMIC DNA]</scope>
    <source>
        <strain evidence="2 3">DSM 26189</strain>
    </source>
</reference>
<protein>
    <submittedName>
        <fullName evidence="2">Uncharacterized protein</fullName>
    </submittedName>
</protein>
<accession>A0A7W6FQT4</accession>
<comment type="caution">
    <text evidence="2">The sequence shown here is derived from an EMBL/GenBank/DDBJ whole genome shotgun (WGS) entry which is preliminary data.</text>
</comment>
<dbReference type="Proteomes" id="UP000571950">
    <property type="component" value="Unassembled WGS sequence"/>
</dbReference>
<dbReference type="EMBL" id="JACIDT010000010">
    <property type="protein sequence ID" value="MBB3927238.1"/>
    <property type="molecule type" value="Genomic_DNA"/>
</dbReference>
<sequence>MTGERKPGRPKGSGNPAYAAVEVLARELAPYCASNTEAVRLAVEMHLNFGDISYEGEDTQGLQILGKKERPTEGLLPIDPHDDKRRLSADESRHKAAMARWQARLKAHVIGPDEPPPWPRFTLASTDTVVDQIARKLPPHPAQRKNSIG</sequence>
<keyword evidence="3" id="KW-1185">Reference proteome</keyword>